<gene>
    <name evidence="9" type="ORF">HC031_18080</name>
</gene>
<evidence type="ECO:0000256" key="4">
    <source>
        <dbReference type="ARBA" id="ARBA00022475"/>
    </source>
</evidence>
<proteinExistence type="inferred from homology"/>
<name>A0ABX0Y0Q0_9ACTN</name>
<evidence type="ECO:0000256" key="1">
    <source>
        <dbReference type="ARBA" id="ARBA00004651"/>
    </source>
</evidence>
<evidence type="ECO:0000256" key="8">
    <source>
        <dbReference type="SAM" id="Phobius"/>
    </source>
</evidence>
<comment type="subcellular location">
    <subcellularLocation>
        <location evidence="1">Cell membrane</location>
        <topology evidence="1">Multi-pass membrane protein</topology>
    </subcellularLocation>
</comment>
<accession>A0ABX0Y0Q0</accession>
<dbReference type="EMBL" id="JAATVY010000012">
    <property type="protein sequence ID" value="NJC71613.1"/>
    <property type="molecule type" value="Genomic_DNA"/>
</dbReference>
<dbReference type="Proteomes" id="UP000722989">
    <property type="component" value="Unassembled WGS sequence"/>
</dbReference>
<feature type="transmembrane region" description="Helical" evidence="8">
    <location>
        <begin position="23"/>
        <end position="56"/>
    </location>
</feature>
<keyword evidence="3" id="KW-0813">Transport</keyword>
<evidence type="ECO:0000256" key="3">
    <source>
        <dbReference type="ARBA" id="ARBA00022448"/>
    </source>
</evidence>
<comment type="similarity">
    <text evidence="2">Belongs to the AzlC family.</text>
</comment>
<evidence type="ECO:0000256" key="7">
    <source>
        <dbReference type="ARBA" id="ARBA00023136"/>
    </source>
</evidence>
<organism evidence="9 10">
    <name type="scientific">Planosporangium thailandense</name>
    <dbReference type="NCBI Taxonomy" id="765197"/>
    <lineage>
        <taxon>Bacteria</taxon>
        <taxon>Bacillati</taxon>
        <taxon>Actinomycetota</taxon>
        <taxon>Actinomycetes</taxon>
        <taxon>Micromonosporales</taxon>
        <taxon>Micromonosporaceae</taxon>
        <taxon>Planosporangium</taxon>
    </lineage>
</organism>
<evidence type="ECO:0000313" key="10">
    <source>
        <dbReference type="Proteomes" id="UP000722989"/>
    </source>
</evidence>
<feature type="transmembrane region" description="Helical" evidence="8">
    <location>
        <begin position="188"/>
        <end position="206"/>
    </location>
</feature>
<evidence type="ECO:0000256" key="5">
    <source>
        <dbReference type="ARBA" id="ARBA00022692"/>
    </source>
</evidence>
<dbReference type="PANTHER" id="PTHR34979">
    <property type="entry name" value="INNER MEMBRANE PROTEIN YGAZ"/>
    <property type="match status" value="1"/>
</dbReference>
<feature type="transmembrane region" description="Helical" evidence="8">
    <location>
        <begin position="164"/>
        <end position="181"/>
    </location>
</feature>
<dbReference type="RefSeq" id="WP_167926516.1">
    <property type="nucleotide sequence ID" value="NZ_JAATVY010000012.1"/>
</dbReference>
<keyword evidence="10" id="KW-1185">Reference proteome</keyword>
<keyword evidence="6 8" id="KW-1133">Transmembrane helix</keyword>
<protein>
    <submittedName>
        <fullName evidence="9">AzlC family ABC transporter permease</fullName>
    </submittedName>
</protein>
<feature type="transmembrane region" description="Helical" evidence="8">
    <location>
        <begin position="62"/>
        <end position="84"/>
    </location>
</feature>
<keyword evidence="5 8" id="KW-0812">Transmembrane</keyword>
<dbReference type="Pfam" id="PF03591">
    <property type="entry name" value="AzlC"/>
    <property type="match status" value="1"/>
</dbReference>
<sequence>MGNAPETEPTPNRSAIIRDAIGIGVATGAYALSFGAISVASGLSVLQTCVLSLLLFSGGSQFALVGVLGAGGSAVAAAGTAVLLGSRNALYGLRLAPLLKVRGLKRAGAAQLVIDESTAMAVGRDSERAARLGFWSTGLSVFILWNLGTLLGGFGAQALRNPEVLGLDAAAPAAFLALLASRMRTRQPWVIAVVAALVALVSVPFVPAGVPVLLAAAAATVLVLRARSGDDTASVRPDSVNAEAGK</sequence>
<keyword evidence="4" id="KW-1003">Cell membrane</keyword>
<dbReference type="PANTHER" id="PTHR34979:SF1">
    <property type="entry name" value="INNER MEMBRANE PROTEIN YGAZ"/>
    <property type="match status" value="1"/>
</dbReference>
<reference evidence="9 10" key="1">
    <citation type="submission" date="2020-03" db="EMBL/GenBank/DDBJ databases">
        <title>WGS of the type strain of Planosporangium spp.</title>
        <authorList>
            <person name="Thawai C."/>
        </authorList>
    </citation>
    <scope>NUCLEOTIDE SEQUENCE [LARGE SCALE GENOMIC DNA]</scope>
    <source>
        <strain evidence="9 10">TBRC 5610</strain>
    </source>
</reference>
<dbReference type="InterPro" id="IPR011606">
    <property type="entry name" value="Brnchd-chn_aa_trnsp_permease"/>
</dbReference>
<comment type="caution">
    <text evidence="9">The sequence shown here is derived from an EMBL/GenBank/DDBJ whole genome shotgun (WGS) entry which is preliminary data.</text>
</comment>
<evidence type="ECO:0000256" key="6">
    <source>
        <dbReference type="ARBA" id="ARBA00022989"/>
    </source>
</evidence>
<evidence type="ECO:0000256" key="2">
    <source>
        <dbReference type="ARBA" id="ARBA00010735"/>
    </source>
</evidence>
<keyword evidence="7 8" id="KW-0472">Membrane</keyword>
<feature type="transmembrane region" description="Helical" evidence="8">
    <location>
        <begin position="132"/>
        <end position="152"/>
    </location>
</feature>
<evidence type="ECO:0000313" key="9">
    <source>
        <dbReference type="EMBL" id="NJC71613.1"/>
    </source>
</evidence>